<dbReference type="PROSITE" id="PS00675">
    <property type="entry name" value="SIGMA54_INTERACT_1"/>
    <property type="match status" value="1"/>
</dbReference>
<dbReference type="SUPFAM" id="SSF51621">
    <property type="entry name" value="Phosphoenolpyruvate/pyruvate domain"/>
    <property type="match status" value="1"/>
</dbReference>
<comment type="caution">
    <text evidence="8">The sequence shown here is derived from an EMBL/GenBank/DDBJ whole genome shotgun (WGS) entry which is preliminary data.</text>
</comment>
<dbReference type="InterPro" id="IPR015813">
    <property type="entry name" value="Pyrv/PenolPyrv_kinase-like_dom"/>
</dbReference>
<dbReference type="PANTHER" id="PTHR32071:SF122">
    <property type="entry name" value="SIGMA FACTOR"/>
    <property type="match status" value="1"/>
</dbReference>
<dbReference type="InterPro" id="IPR027417">
    <property type="entry name" value="P-loop_NTPase"/>
</dbReference>
<dbReference type="InterPro" id="IPR025944">
    <property type="entry name" value="Sigma_54_int_dom_CS"/>
</dbReference>
<evidence type="ECO:0000256" key="4">
    <source>
        <dbReference type="ARBA" id="ARBA00023015"/>
    </source>
</evidence>
<feature type="domain" description="Sigma-54 factor interaction" evidence="7">
    <location>
        <begin position="191"/>
        <end position="417"/>
    </location>
</feature>
<evidence type="ECO:0000256" key="6">
    <source>
        <dbReference type="SAM" id="MobiDB-lite"/>
    </source>
</evidence>
<dbReference type="CDD" id="cd00009">
    <property type="entry name" value="AAA"/>
    <property type="match status" value="1"/>
</dbReference>
<keyword evidence="9" id="KW-1185">Reference proteome</keyword>
<evidence type="ECO:0000313" key="8">
    <source>
        <dbReference type="EMBL" id="TLP61343.1"/>
    </source>
</evidence>
<dbReference type="Gene3D" id="1.10.10.60">
    <property type="entry name" value="Homeodomain-like"/>
    <property type="match status" value="1"/>
</dbReference>
<dbReference type="InterPro" id="IPR009057">
    <property type="entry name" value="Homeodomain-like_sf"/>
</dbReference>
<dbReference type="SMART" id="SM00382">
    <property type="entry name" value="AAA"/>
    <property type="match status" value="1"/>
</dbReference>
<name>A0ABY2UY31_9RHOB</name>
<dbReference type="PROSITE" id="PS50045">
    <property type="entry name" value="SIGMA54_INTERACT_4"/>
    <property type="match status" value="1"/>
</dbReference>
<dbReference type="InterPro" id="IPR025662">
    <property type="entry name" value="Sigma_54_int_dom_ATP-bd_1"/>
</dbReference>
<dbReference type="InterPro" id="IPR058031">
    <property type="entry name" value="AAA_lid_NorR"/>
</dbReference>
<dbReference type="InterPro" id="IPR002078">
    <property type="entry name" value="Sigma_54_int"/>
</dbReference>
<dbReference type="SUPFAM" id="SSF52540">
    <property type="entry name" value="P-loop containing nucleoside triphosphate hydrolases"/>
    <property type="match status" value="1"/>
</dbReference>
<dbReference type="Pfam" id="PF09370">
    <property type="entry name" value="PEP_hydrolase"/>
    <property type="match status" value="1"/>
</dbReference>
<feature type="region of interest" description="Disordered" evidence="6">
    <location>
        <begin position="429"/>
        <end position="454"/>
    </location>
</feature>
<evidence type="ECO:0000259" key="7">
    <source>
        <dbReference type="PROSITE" id="PS50045"/>
    </source>
</evidence>
<proteinExistence type="predicted"/>
<keyword evidence="1" id="KW-0547">Nucleotide-binding</keyword>
<keyword evidence="2" id="KW-0067">ATP-binding</keyword>
<reference evidence="8 9" key="1">
    <citation type="submission" date="2019-05" db="EMBL/GenBank/DDBJ databases">
        <title>Draft genome sequence of Pelagicola sp. DSW4-44.</title>
        <authorList>
            <person name="Oh J."/>
        </authorList>
    </citation>
    <scope>NUCLEOTIDE SEQUENCE [LARGE SCALE GENOMIC DNA]</scope>
    <source>
        <strain evidence="8 9">DSW4-44</strain>
    </source>
</reference>
<evidence type="ECO:0000256" key="1">
    <source>
        <dbReference type="ARBA" id="ARBA00022741"/>
    </source>
</evidence>
<dbReference type="Proteomes" id="UP000305041">
    <property type="component" value="Unassembled WGS sequence"/>
</dbReference>
<dbReference type="Pfam" id="PF00158">
    <property type="entry name" value="Sigma54_activat"/>
    <property type="match status" value="1"/>
</dbReference>
<evidence type="ECO:0000256" key="2">
    <source>
        <dbReference type="ARBA" id="ARBA00022840"/>
    </source>
</evidence>
<keyword evidence="3" id="KW-0902">Two-component regulatory system</keyword>
<evidence type="ECO:0000313" key="9">
    <source>
        <dbReference type="Proteomes" id="UP000305041"/>
    </source>
</evidence>
<dbReference type="InterPro" id="IPR002197">
    <property type="entry name" value="HTH_Fis"/>
</dbReference>
<protein>
    <recommendedName>
        <fullName evidence="7">Sigma-54 factor interaction domain-containing protein</fullName>
    </recommendedName>
</protein>
<dbReference type="PANTHER" id="PTHR32071">
    <property type="entry name" value="TRANSCRIPTIONAL REGULATORY PROTEIN"/>
    <property type="match status" value="1"/>
</dbReference>
<gene>
    <name evidence="8" type="ORF">FEE96_13930</name>
</gene>
<evidence type="ECO:0000256" key="5">
    <source>
        <dbReference type="ARBA" id="ARBA00023163"/>
    </source>
</evidence>
<dbReference type="SUPFAM" id="SSF46689">
    <property type="entry name" value="Homeodomain-like"/>
    <property type="match status" value="1"/>
</dbReference>
<dbReference type="Pfam" id="PF25601">
    <property type="entry name" value="AAA_lid_14"/>
    <property type="match status" value="1"/>
</dbReference>
<accession>A0ABY2UY31</accession>
<dbReference type="Gene3D" id="3.40.50.300">
    <property type="entry name" value="P-loop containing nucleotide triphosphate hydrolases"/>
    <property type="match status" value="1"/>
</dbReference>
<evidence type="ECO:0000256" key="3">
    <source>
        <dbReference type="ARBA" id="ARBA00023012"/>
    </source>
</evidence>
<dbReference type="PROSITE" id="PS00688">
    <property type="entry name" value="SIGMA54_INTERACT_3"/>
    <property type="match status" value="1"/>
</dbReference>
<keyword evidence="4" id="KW-0805">Transcription regulation</keyword>
<dbReference type="PRINTS" id="PR01590">
    <property type="entry name" value="HTHFIS"/>
</dbReference>
<dbReference type="Pfam" id="PF02954">
    <property type="entry name" value="HTH_8"/>
    <property type="match status" value="1"/>
</dbReference>
<dbReference type="InterPro" id="IPR013785">
    <property type="entry name" value="Aldolase_TIM"/>
</dbReference>
<sequence>MRDPAIDPIEIVEKANDLGFAGVCNFPSAAMLEGQLRQLMEAEGIGFGKECELIRAASERGMKTLAYVCTNREARMMVEAGAERICVVVGFTGGGTGVSTSLTLEAAADLANQVLEGIPASVETLIEGGPITSPEDALTVTRLSRVNGYIAGSTIDRLPLEQAIEEVARSYKVISKMGRGNKGGIFQPSAFIGSSHAMQTLRKLVEDIAPSDLPVLITGETGTGKSLLAADIHSQHHTSKRDPVVVDCTSLSHEIGSVQLMGQVAGLSRRDVPLTRGALETAHGNSIILEEVSALNPELQGLILRFAETGFVQRIGALEGRAVNARLISTSIRDIDDLVETNVFRRDLYHRINAFQIAVPPLRERRDDIAELAAFFAQSLTRRDDVQFTNAALRVLLEHNWPGNVRELKNVIQRVLTLNSSGRVTARDVSFLPSTQDTEQEKSAQSEDPTGPVSEREWIAAALKQHNYRKGTTAQYLGMAPRTLYNKMKKFQLD</sequence>
<keyword evidence="5" id="KW-0804">Transcription</keyword>
<dbReference type="InterPro" id="IPR009215">
    <property type="entry name" value="TIM-br_IGPS-like"/>
</dbReference>
<dbReference type="EMBL" id="VAUA01000007">
    <property type="protein sequence ID" value="TLP61343.1"/>
    <property type="molecule type" value="Genomic_DNA"/>
</dbReference>
<dbReference type="Gene3D" id="1.10.8.60">
    <property type="match status" value="1"/>
</dbReference>
<dbReference type="InterPro" id="IPR003593">
    <property type="entry name" value="AAA+_ATPase"/>
</dbReference>
<dbReference type="Gene3D" id="3.20.20.70">
    <property type="entry name" value="Aldolase class I"/>
    <property type="match status" value="1"/>
</dbReference>
<organism evidence="8 9">
    <name type="scientific">Parasedimentitalea maritima</name>
    <dbReference type="NCBI Taxonomy" id="2578117"/>
    <lineage>
        <taxon>Bacteria</taxon>
        <taxon>Pseudomonadati</taxon>
        <taxon>Pseudomonadota</taxon>
        <taxon>Alphaproteobacteria</taxon>
        <taxon>Rhodobacterales</taxon>
        <taxon>Paracoccaceae</taxon>
        <taxon>Parasedimentitalea</taxon>
    </lineage>
</organism>